<proteinExistence type="predicted"/>
<dbReference type="GO" id="GO:0044874">
    <property type="term" value="P:lipoprotein localization to outer membrane"/>
    <property type="evidence" value="ECO:0007669"/>
    <property type="project" value="TreeGrafter"/>
</dbReference>
<evidence type="ECO:0000259" key="8">
    <source>
        <dbReference type="Pfam" id="PF12704"/>
    </source>
</evidence>
<dbReference type="PANTHER" id="PTHR30489:SF0">
    <property type="entry name" value="LIPOPROTEIN-RELEASING SYSTEM TRANSMEMBRANE PROTEIN LOLE"/>
    <property type="match status" value="1"/>
</dbReference>
<dbReference type="EMBL" id="FOAD01000020">
    <property type="protein sequence ID" value="SEM06949.1"/>
    <property type="molecule type" value="Genomic_DNA"/>
</dbReference>
<dbReference type="OrthoDB" id="163559at2157"/>
<keyword evidence="3 6" id="KW-0812">Transmembrane</keyword>
<feature type="transmembrane region" description="Helical" evidence="6">
    <location>
        <begin position="26"/>
        <end position="50"/>
    </location>
</feature>
<feature type="transmembrane region" description="Helical" evidence="6">
    <location>
        <begin position="277"/>
        <end position="306"/>
    </location>
</feature>
<keyword evidence="9" id="KW-0449">Lipoprotein</keyword>
<evidence type="ECO:0000259" key="7">
    <source>
        <dbReference type="Pfam" id="PF02687"/>
    </source>
</evidence>
<dbReference type="Pfam" id="PF02687">
    <property type="entry name" value="FtsX"/>
    <property type="match status" value="1"/>
</dbReference>
<evidence type="ECO:0000256" key="6">
    <source>
        <dbReference type="SAM" id="Phobius"/>
    </source>
</evidence>
<protein>
    <submittedName>
        <fullName evidence="9">ABC-type transport system, involved in lipoprotein release, permease component</fullName>
    </submittedName>
</protein>
<evidence type="ECO:0000256" key="1">
    <source>
        <dbReference type="ARBA" id="ARBA00004651"/>
    </source>
</evidence>
<name>A0A1H7VDJ3_HALLR</name>
<gene>
    <name evidence="9" type="ORF">SAMN04488691_1204</name>
</gene>
<feature type="domain" description="MacB-like periplasmic core" evidence="8">
    <location>
        <begin position="25"/>
        <end position="254"/>
    </location>
</feature>
<keyword evidence="2" id="KW-1003">Cell membrane</keyword>
<dbReference type="InterPro" id="IPR025857">
    <property type="entry name" value="MacB_PCD"/>
</dbReference>
<dbReference type="GO" id="GO:0098797">
    <property type="term" value="C:plasma membrane protein complex"/>
    <property type="evidence" value="ECO:0007669"/>
    <property type="project" value="TreeGrafter"/>
</dbReference>
<evidence type="ECO:0000313" key="9">
    <source>
        <dbReference type="EMBL" id="SEM06949.1"/>
    </source>
</evidence>
<feature type="domain" description="ABC3 transporter permease C-terminal" evidence="7">
    <location>
        <begin position="285"/>
        <end position="402"/>
    </location>
</feature>
<dbReference type="Proteomes" id="UP000183894">
    <property type="component" value="Unassembled WGS sequence"/>
</dbReference>
<reference evidence="9 10" key="1">
    <citation type="submission" date="2016-10" db="EMBL/GenBank/DDBJ databases">
        <authorList>
            <person name="de Groot N.N."/>
        </authorList>
    </citation>
    <scope>NUCLEOTIDE SEQUENCE [LARGE SCALE GENOMIC DNA]</scope>
    <source>
        <strain evidence="9 10">CDM_5</strain>
    </source>
</reference>
<keyword evidence="5 6" id="KW-0472">Membrane</keyword>
<dbReference type="Pfam" id="PF12704">
    <property type="entry name" value="MacB_PCD"/>
    <property type="match status" value="1"/>
</dbReference>
<dbReference type="AlphaFoldDB" id="A0A1H7VDJ3"/>
<keyword evidence="4 6" id="KW-1133">Transmembrane helix</keyword>
<evidence type="ECO:0000313" key="10">
    <source>
        <dbReference type="Proteomes" id="UP000183894"/>
    </source>
</evidence>
<sequence>MRILSRLGAIIGIAGAQLRSQRLRTILAIVGICLAVLSMTLLASLGVGVVETGQQKFDSSGRDLWVTGGPVRLSPGAGGLDSPLDDAHSVTAKLDAHEDVRAAAPMAFQTVYVSDTPNDFQTIIGVGAPTGGSAVTISSGRKLTPGDPHYAGGDYDGPMTHEVVISPEVAERMDVEVNDTLYIGSSLATARQNKFTVVGISSTFSTFLGSSNVVMHLSELQEVSGTAGTDTASIITIKLVDGGNPQEVATELEAAYPQLDFRTNQEQLQSTLRQQAVVIAAGACLVLLALVSGVALTMNLLLSLVYQQRKEFAALRAQGLSVTTLVGIVTTQSLVYGVTGGVAAAGLTYPLADVMNVVIERVVGFENVIAVDQRIVLVGFGLAVVIGVLGAVTASWRLSQQPVTELLDE</sequence>
<dbReference type="InterPro" id="IPR003838">
    <property type="entry name" value="ABC3_permease_C"/>
</dbReference>
<evidence type="ECO:0000256" key="5">
    <source>
        <dbReference type="ARBA" id="ARBA00023136"/>
    </source>
</evidence>
<evidence type="ECO:0000256" key="2">
    <source>
        <dbReference type="ARBA" id="ARBA00022475"/>
    </source>
</evidence>
<dbReference type="RefSeq" id="WP_074796935.1">
    <property type="nucleotide sequence ID" value="NZ_FOAD01000020.1"/>
</dbReference>
<dbReference type="InterPro" id="IPR051447">
    <property type="entry name" value="Lipoprotein-release_system"/>
</dbReference>
<comment type="subcellular location">
    <subcellularLocation>
        <location evidence="1">Cell membrane</location>
        <topology evidence="1">Multi-pass membrane protein</topology>
    </subcellularLocation>
</comment>
<evidence type="ECO:0000256" key="3">
    <source>
        <dbReference type="ARBA" id="ARBA00022692"/>
    </source>
</evidence>
<dbReference type="PANTHER" id="PTHR30489">
    <property type="entry name" value="LIPOPROTEIN-RELEASING SYSTEM TRANSMEMBRANE PROTEIN LOLE"/>
    <property type="match status" value="1"/>
</dbReference>
<organism evidence="9 10">
    <name type="scientific">Haloferax larsenii</name>
    <dbReference type="NCBI Taxonomy" id="302484"/>
    <lineage>
        <taxon>Archaea</taxon>
        <taxon>Methanobacteriati</taxon>
        <taxon>Methanobacteriota</taxon>
        <taxon>Stenosarchaea group</taxon>
        <taxon>Halobacteria</taxon>
        <taxon>Halobacteriales</taxon>
        <taxon>Haloferacaceae</taxon>
        <taxon>Haloferax</taxon>
    </lineage>
</organism>
<feature type="transmembrane region" description="Helical" evidence="6">
    <location>
        <begin position="375"/>
        <end position="396"/>
    </location>
</feature>
<accession>A0A1H7VDJ3</accession>
<evidence type="ECO:0000256" key="4">
    <source>
        <dbReference type="ARBA" id="ARBA00022989"/>
    </source>
</evidence>